<reference evidence="4" key="1">
    <citation type="submission" date="2023-03" db="EMBL/GenBank/DDBJ databases">
        <title>Massive genome expansion in bonnet fungi (Mycena s.s.) driven by repeated elements and novel gene families across ecological guilds.</title>
        <authorList>
            <consortium name="Lawrence Berkeley National Laboratory"/>
            <person name="Harder C.B."/>
            <person name="Miyauchi S."/>
            <person name="Viragh M."/>
            <person name="Kuo A."/>
            <person name="Thoen E."/>
            <person name="Andreopoulos B."/>
            <person name="Lu D."/>
            <person name="Skrede I."/>
            <person name="Drula E."/>
            <person name="Henrissat B."/>
            <person name="Morin E."/>
            <person name="Kohler A."/>
            <person name="Barry K."/>
            <person name="LaButti K."/>
            <person name="Morin E."/>
            <person name="Salamov A."/>
            <person name="Lipzen A."/>
            <person name="Mereny Z."/>
            <person name="Hegedus B."/>
            <person name="Baldrian P."/>
            <person name="Stursova M."/>
            <person name="Weitz H."/>
            <person name="Taylor A."/>
            <person name="Grigoriev I.V."/>
            <person name="Nagy L.G."/>
            <person name="Martin F."/>
            <person name="Kauserud H."/>
        </authorList>
    </citation>
    <scope>NUCLEOTIDE SEQUENCE</scope>
    <source>
        <strain evidence="4">CBHHK067</strain>
    </source>
</reference>
<dbReference type="SUPFAM" id="SSF54001">
    <property type="entry name" value="Cysteine proteinases"/>
    <property type="match status" value="1"/>
</dbReference>
<evidence type="ECO:0000313" key="5">
    <source>
        <dbReference type="Proteomes" id="UP001221757"/>
    </source>
</evidence>
<gene>
    <name evidence="4" type="ORF">B0H17DRAFT_1076787</name>
    <name evidence="3" type="ORF">B0H17DRAFT_1086501</name>
</gene>
<protein>
    <recommendedName>
        <fullName evidence="1">Cysteine protease</fullName>
        <ecNumber evidence="1">3.4.22.-</ecNumber>
    </recommendedName>
</protein>
<accession>A0AAD7D5S2</accession>
<keyword evidence="5" id="KW-1185">Reference proteome</keyword>
<sequence length="65" mass="6792">MLRTAQSLLAMSLARLGDTTHAIPPFPPPTPASFAAHARLLSWFLDAPAAPFGVHRMALVGKAAG</sequence>
<keyword evidence="1" id="KW-0539">Nucleus</keyword>
<comment type="subcellular location">
    <subcellularLocation>
        <location evidence="1">Nucleus</location>
    </subcellularLocation>
    <subcellularLocation>
        <location evidence="1">Cytoplasm</location>
    </subcellularLocation>
</comment>
<comment type="function">
    <text evidence="1">Required for selective autophagic degradation of the nucleus (nucleophagy) as well as for mitophagy which contributes to regulate mitochondrial quantity and quality by eliminating the mitochondria to a basal level to fulfill cellular energy requirements and preventing excess ROS production.</text>
</comment>
<dbReference type="Proteomes" id="UP001221757">
    <property type="component" value="Unassembled WGS sequence"/>
</dbReference>
<evidence type="ECO:0000313" key="4">
    <source>
        <dbReference type="EMBL" id="KAJ7681088.1"/>
    </source>
</evidence>
<dbReference type="GO" id="GO:0005634">
    <property type="term" value="C:nucleus"/>
    <property type="evidence" value="ECO:0007669"/>
    <property type="project" value="UniProtKB-SubCell"/>
</dbReference>
<comment type="caution">
    <text evidence="4">The sequence shown here is derived from an EMBL/GenBank/DDBJ whole genome shotgun (WGS) entry which is preliminary data.</text>
</comment>
<evidence type="ECO:0000259" key="2">
    <source>
        <dbReference type="Pfam" id="PF03416"/>
    </source>
</evidence>
<dbReference type="GO" id="GO:0019786">
    <property type="term" value="F:protein-phosphatidylethanolamide deconjugating activity"/>
    <property type="evidence" value="ECO:0007669"/>
    <property type="project" value="InterPro"/>
</dbReference>
<dbReference type="Pfam" id="PF03416">
    <property type="entry name" value="Peptidase_C54"/>
    <property type="match status" value="1"/>
</dbReference>
<keyword evidence="1" id="KW-0645">Protease</keyword>
<dbReference type="EMBL" id="JARKIE010000122">
    <property type="protein sequence ID" value="KAJ7681088.1"/>
    <property type="molecule type" value="Genomic_DNA"/>
</dbReference>
<dbReference type="EC" id="3.4.22.-" evidence="1"/>
<dbReference type="InterPro" id="IPR046792">
    <property type="entry name" value="Peptidase_C54_cat"/>
</dbReference>
<organism evidence="4 5">
    <name type="scientific">Mycena rosella</name>
    <name type="common">Pink bonnet</name>
    <name type="synonym">Agaricus rosellus</name>
    <dbReference type="NCBI Taxonomy" id="1033263"/>
    <lineage>
        <taxon>Eukaryota</taxon>
        <taxon>Fungi</taxon>
        <taxon>Dikarya</taxon>
        <taxon>Basidiomycota</taxon>
        <taxon>Agaricomycotina</taxon>
        <taxon>Agaricomycetes</taxon>
        <taxon>Agaricomycetidae</taxon>
        <taxon>Agaricales</taxon>
        <taxon>Marasmiineae</taxon>
        <taxon>Mycenaceae</taxon>
        <taxon>Mycena</taxon>
    </lineage>
</organism>
<dbReference type="GO" id="GO:0005737">
    <property type="term" value="C:cytoplasm"/>
    <property type="evidence" value="ECO:0007669"/>
    <property type="project" value="UniProtKB-SubCell"/>
</dbReference>
<dbReference type="EMBL" id="JARKIE010000185">
    <property type="protein sequence ID" value="KAJ7669722.1"/>
    <property type="molecule type" value="Genomic_DNA"/>
</dbReference>
<feature type="non-terminal residue" evidence="4">
    <location>
        <position position="1"/>
    </location>
</feature>
<evidence type="ECO:0000256" key="1">
    <source>
        <dbReference type="RuleBase" id="RU363115"/>
    </source>
</evidence>
<comment type="similarity">
    <text evidence="1">Belongs to the peptidase C54 family.</text>
</comment>
<keyword evidence="1" id="KW-0378">Hydrolase</keyword>
<dbReference type="InterPro" id="IPR038765">
    <property type="entry name" value="Papain-like_cys_pep_sf"/>
</dbReference>
<dbReference type="AlphaFoldDB" id="A0AAD7D5S2"/>
<name>A0AAD7D5S2_MYCRO</name>
<dbReference type="GO" id="GO:0008234">
    <property type="term" value="F:cysteine-type peptidase activity"/>
    <property type="evidence" value="ECO:0007669"/>
    <property type="project" value="InterPro"/>
</dbReference>
<proteinExistence type="inferred from homology"/>
<feature type="domain" description="Peptidase C54 catalytic" evidence="2">
    <location>
        <begin position="1"/>
        <end position="62"/>
    </location>
</feature>
<dbReference type="GO" id="GO:0006508">
    <property type="term" value="P:proteolysis"/>
    <property type="evidence" value="ECO:0007669"/>
    <property type="project" value="UniProtKB-KW"/>
</dbReference>
<evidence type="ECO:0000313" key="3">
    <source>
        <dbReference type="EMBL" id="KAJ7669722.1"/>
    </source>
</evidence>
<keyword evidence="1" id="KW-0963">Cytoplasm</keyword>